<dbReference type="Gene3D" id="3.90.780.10">
    <property type="entry name" value="5'-Nucleotidase, C-terminal domain"/>
    <property type="match status" value="1"/>
</dbReference>
<feature type="signal peptide" evidence="3">
    <location>
        <begin position="1"/>
        <end position="21"/>
    </location>
</feature>
<dbReference type="PANTHER" id="PTHR11575">
    <property type="entry name" value="5'-NUCLEOTIDASE-RELATED"/>
    <property type="match status" value="1"/>
</dbReference>
<dbReference type="RefSeq" id="WP_290360024.1">
    <property type="nucleotide sequence ID" value="NZ_JAUHHC010000004.1"/>
</dbReference>
<proteinExistence type="inferred from homology"/>
<dbReference type="InterPro" id="IPR006179">
    <property type="entry name" value="5_nucleotidase/apyrase"/>
</dbReference>
<keyword evidence="3" id="KW-0378">Hydrolase</keyword>
<evidence type="ECO:0000256" key="3">
    <source>
        <dbReference type="RuleBase" id="RU362119"/>
    </source>
</evidence>
<comment type="similarity">
    <text evidence="1 3">Belongs to the 5'-nucleotidase family.</text>
</comment>
<reference evidence="6 7" key="1">
    <citation type="submission" date="2023-06" db="EMBL/GenBank/DDBJ databases">
        <title>Pelomonas sp. PFR6 16S ribosomal RNA gene Genome sequencing and assembly.</title>
        <authorList>
            <person name="Woo H."/>
        </authorList>
    </citation>
    <scope>NUCLEOTIDE SEQUENCE [LARGE SCALE GENOMIC DNA]</scope>
    <source>
        <strain evidence="6 7">PFR6</strain>
    </source>
</reference>
<keyword evidence="7" id="KW-1185">Reference proteome</keyword>
<dbReference type="EMBL" id="JAUHHC010000004">
    <property type="protein sequence ID" value="MDN3921709.1"/>
    <property type="molecule type" value="Genomic_DNA"/>
</dbReference>
<evidence type="ECO:0000313" key="7">
    <source>
        <dbReference type="Proteomes" id="UP001228044"/>
    </source>
</evidence>
<organism evidence="6 7">
    <name type="scientific">Roseateles violae</name>
    <dbReference type="NCBI Taxonomy" id="3058042"/>
    <lineage>
        <taxon>Bacteria</taxon>
        <taxon>Pseudomonadati</taxon>
        <taxon>Pseudomonadota</taxon>
        <taxon>Betaproteobacteria</taxon>
        <taxon>Burkholderiales</taxon>
        <taxon>Sphaerotilaceae</taxon>
        <taxon>Roseateles</taxon>
    </lineage>
</organism>
<dbReference type="CDD" id="cd07412">
    <property type="entry name" value="MPP_YhcR_N"/>
    <property type="match status" value="1"/>
</dbReference>
<dbReference type="InterPro" id="IPR004843">
    <property type="entry name" value="Calcineurin-like_PHP"/>
</dbReference>
<protein>
    <submittedName>
        <fullName evidence="6">Bifunctional metallophosphatase/5'-nucleotidase</fullName>
    </submittedName>
</protein>
<keyword evidence="2 3" id="KW-0732">Signal</keyword>
<dbReference type="Proteomes" id="UP001228044">
    <property type="component" value="Unassembled WGS sequence"/>
</dbReference>
<evidence type="ECO:0000259" key="4">
    <source>
        <dbReference type="Pfam" id="PF00149"/>
    </source>
</evidence>
<gene>
    <name evidence="6" type="ORF">QWJ38_15555</name>
</gene>
<name>A0ABT8DX66_9BURK</name>
<feature type="chain" id="PRO_5044993522" evidence="3">
    <location>
        <begin position="22"/>
        <end position="558"/>
    </location>
</feature>
<evidence type="ECO:0000259" key="5">
    <source>
        <dbReference type="Pfam" id="PF02872"/>
    </source>
</evidence>
<feature type="domain" description="Calcineurin-like phosphoesterase" evidence="4">
    <location>
        <begin position="33"/>
        <end position="283"/>
    </location>
</feature>
<dbReference type="PROSITE" id="PS00785">
    <property type="entry name" value="5_NUCLEOTIDASE_1"/>
    <property type="match status" value="1"/>
</dbReference>
<dbReference type="SUPFAM" id="SSF56300">
    <property type="entry name" value="Metallo-dependent phosphatases"/>
    <property type="match status" value="1"/>
</dbReference>
<evidence type="ECO:0000256" key="1">
    <source>
        <dbReference type="ARBA" id="ARBA00006654"/>
    </source>
</evidence>
<evidence type="ECO:0000313" key="6">
    <source>
        <dbReference type="EMBL" id="MDN3921709.1"/>
    </source>
</evidence>
<dbReference type="InterPro" id="IPR006146">
    <property type="entry name" value="5'-Nucleotdase_CS"/>
</dbReference>
<dbReference type="InterPro" id="IPR036907">
    <property type="entry name" value="5'-Nucleotdase_C_sf"/>
</dbReference>
<feature type="domain" description="5'-Nucleotidase C-terminal" evidence="5">
    <location>
        <begin position="358"/>
        <end position="518"/>
    </location>
</feature>
<sequence>MSKLKTGLLAATLALLLGACAQPPTPPAPLQVKLLAINDFHGNLQPPGEGLRIRDPQNPAKTLTIAAGGAAHLASAVRELQAQNPNHVFVAAGDLVGASPLLSALFNDEPTIESLSRMGLAISAVGNHEFDHGKVELLRKQHGGCHPVEGCKGPRPFTGAGYHYLAASTWDLQTGKTLLPAYEIRRFEGVPIGFIGLTLKDTPGIVTPSGVAGLRFDDEAETVNRLVPELRAQGVEAIVVLIHEGGYPSGDYNECPGISGPIVDIVKKLDKAVDLIISGHTHRAYNCRIDGRTVTSADKYGTVLTDIDLSLDRRSGDITAIAAQNRIVSAERYAADAAQAALIAEYDALAAPLAKRIVGRISETISRSENAAGATAMGQLLADAQLAATRAPERGGAQIALTNIGGARAALNFQGQGEVSYGDAFSVQPFYNQLLTLSLTPAELRQVLEQQWLNQPKPRPLQVSEGFAYQWDAARPVGQRVVADSLRLNGQPLREDALYRVTVSAFLAAGGDGFAGFAEFGVGRERRIGIMDIEALVEYLQARPLTRPPALDRVIRLN</sequence>
<dbReference type="Pfam" id="PF02872">
    <property type="entry name" value="5_nucleotid_C"/>
    <property type="match status" value="1"/>
</dbReference>
<keyword evidence="3" id="KW-0547">Nucleotide-binding</keyword>
<dbReference type="PROSITE" id="PS51257">
    <property type="entry name" value="PROKAR_LIPOPROTEIN"/>
    <property type="match status" value="1"/>
</dbReference>
<dbReference type="InterPro" id="IPR029052">
    <property type="entry name" value="Metallo-depent_PP-like"/>
</dbReference>
<dbReference type="InterPro" id="IPR008334">
    <property type="entry name" value="5'-Nucleotdase_C"/>
</dbReference>
<dbReference type="Gene3D" id="3.60.21.10">
    <property type="match status" value="1"/>
</dbReference>
<comment type="caution">
    <text evidence="6">The sequence shown here is derived from an EMBL/GenBank/DDBJ whole genome shotgun (WGS) entry which is preliminary data.</text>
</comment>
<dbReference type="PRINTS" id="PR01607">
    <property type="entry name" value="APYRASEFAMLY"/>
</dbReference>
<dbReference type="Pfam" id="PF00149">
    <property type="entry name" value="Metallophos"/>
    <property type="match status" value="1"/>
</dbReference>
<evidence type="ECO:0000256" key="2">
    <source>
        <dbReference type="ARBA" id="ARBA00022729"/>
    </source>
</evidence>
<dbReference type="InterPro" id="IPR041831">
    <property type="entry name" value="YhcR_MPP"/>
</dbReference>
<accession>A0ABT8DX66</accession>
<dbReference type="PANTHER" id="PTHR11575:SF24">
    <property type="entry name" value="5'-NUCLEOTIDASE"/>
    <property type="match status" value="1"/>
</dbReference>
<dbReference type="SUPFAM" id="SSF55816">
    <property type="entry name" value="5'-nucleotidase (syn. UDP-sugar hydrolase), C-terminal domain"/>
    <property type="match status" value="1"/>
</dbReference>